<feature type="transmembrane region" description="Helical" evidence="1">
    <location>
        <begin position="32"/>
        <end position="51"/>
    </location>
</feature>
<organism evidence="2">
    <name type="scientific">marine sediment metagenome</name>
    <dbReference type="NCBI Taxonomy" id="412755"/>
    <lineage>
        <taxon>unclassified sequences</taxon>
        <taxon>metagenomes</taxon>
        <taxon>ecological metagenomes</taxon>
    </lineage>
</organism>
<evidence type="ECO:0000256" key="1">
    <source>
        <dbReference type="SAM" id="Phobius"/>
    </source>
</evidence>
<gene>
    <name evidence="2" type="ORF">S12H4_16620</name>
</gene>
<feature type="transmembrane region" description="Helical" evidence="1">
    <location>
        <begin position="58"/>
        <end position="79"/>
    </location>
</feature>
<dbReference type="AlphaFoldDB" id="X1SKM9"/>
<feature type="transmembrane region" description="Helical" evidence="1">
    <location>
        <begin position="7"/>
        <end position="26"/>
    </location>
</feature>
<evidence type="ECO:0000313" key="2">
    <source>
        <dbReference type="EMBL" id="GAI79721.1"/>
    </source>
</evidence>
<reference evidence="2" key="1">
    <citation type="journal article" date="2014" name="Front. Microbiol.">
        <title>High frequency of phylogenetically diverse reductive dehalogenase-homologous genes in deep subseafloor sedimentary metagenomes.</title>
        <authorList>
            <person name="Kawai M."/>
            <person name="Futagami T."/>
            <person name="Toyoda A."/>
            <person name="Takaki Y."/>
            <person name="Nishi S."/>
            <person name="Hori S."/>
            <person name="Arai W."/>
            <person name="Tsubouchi T."/>
            <person name="Morono Y."/>
            <person name="Uchiyama I."/>
            <person name="Ito T."/>
            <person name="Fujiyama A."/>
            <person name="Inagaki F."/>
            <person name="Takami H."/>
        </authorList>
    </citation>
    <scope>NUCLEOTIDE SEQUENCE</scope>
    <source>
        <strain evidence="2">Expedition CK06-06</strain>
    </source>
</reference>
<keyword evidence="1" id="KW-0472">Membrane</keyword>
<name>X1SKM9_9ZZZZ</name>
<dbReference type="InterPro" id="IPR058357">
    <property type="entry name" value="DUF8044"/>
</dbReference>
<proteinExistence type="predicted"/>
<dbReference type="Pfam" id="PF26161">
    <property type="entry name" value="DUF8044"/>
    <property type="match status" value="1"/>
</dbReference>
<keyword evidence="1" id="KW-0812">Transmembrane</keyword>
<sequence length="83" mass="9225">MKIYNSYILIIATLLLLTTVILVALGQNSLDVYYTTYVIEALIVTELYVYFNAKARHGLSLVSAILFGGFLVIVSLQVIKILV</sequence>
<accession>X1SKM9</accession>
<comment type="caution">
    <text evidence="2">The sequence shown here is derived from an EMBL/GenBank/DDBJ whole genome shotgun (WGS) entry which is preliminary data.</text>
</comment>
<keyword evidence="1" id="KW-1133">Transmembrane helix</keyword>
<dbReference type="EMBL" id="BARW01008050">
    <property type="protein sequence ID" value="GAI79721.1"/>
    <property type="molecule type" value="Genomic_DNA"/>
</dbReference>
<protein>
    <submittedName>
        <fullName evidence="2">Uncharacterized protein</fullName>
    </submittedName>
</protein>